<comment type="subcellular location">
    <subcellularLocation>
        <location evidence="2">Cell membrane</location>
    </subcellularLocation>
    <subcellularLocation>
        <location evidence="1">Endomembrane system</location>
        <topology evidence="1">Multi-pass membrane protein</topology>
    </subcellularLocation>
</comment>
<dbReference type="InterPro" id="IPR038665">
    <property type="entry name" value="Voltage-dep_anion_channel_sf"/>
</dbReference>
<keyword evidence="9 11" id="KW-0472">Membrane</keyword>
<dbReference type="PANTHER" id="PTHR31269">
    <property type="entry name" value="S-TYPE ANION CHANNEL SLAH3"/>
    <property type="match status" value="1"/>
</dbReference>
<dbReference type="Pfam" id="PF03595">
    <property type="entry name" value="SLAC1"/>
    <property type="match status" value="1"/>
</dbReference>
<protein>
    <submittedName>
        <fullName evidence="12">S-type anion channel SLAH3</fullName>
    </submittedName>
</protein>
<proteinExistence type="inferred from homology"/>
<dbReference type="CDD" id="cd09323">
    <property type="entry name" value="TDT_SLAC1_like"/>
    <property type="match status" value="1"/>
</dbReference>
<evidence type="ECO:0000313" key="12">
    <source>
        <dbReference type="EMBL" id="RDX71850.1"/>
    </source>
</evidence>
<reference evidence="12" key="1">
    <citation type="submission" date="2018-05" db="EMBL/GenBank/DDBJ databases">
        <title>Draft genome of Mucuna pruriens seed.</title>
        <authorList>
            <person name="Nnadi N.E."/>
            <person name="Vos R."/>
            <person name="Hasami M.H."/>
            <person name="Devisetty U.K."/>
            <person name="Aguiy J.C."/>
        </authorList>
    </citation>
    <scope>NUCLEOTIDE SEQUENCE [LARGE SCALE GENOMIC DNA]</scope>
    <source>
        <strain evidence="12">JCA_2017</strain>
    </source>
</reference>
<feature type="region of interest" description="Disordered" evidence="10">
    <location>
        <begin position="108"/>
        <end position="148"/>
    </location>
</feature>
<keyword evidence="8" id="KW-0406">Ion transport</keyword>
<organism evidence="12 13">
    <name type="scientific">Mucuna pruriens</name>
    <name type="common">Velvet bean</name>
    <name type="synonym">Dolichos pruriens</name>
    <dbReference type="NCBI Taxonomy" id="157652"/>
    <lineage>
        <taxon>Eukaryota</taxon>
        <taxon>Viridiplantae</taxon>
        <taxon>Streptophyta</taxon>
        <taxon>Embryophyta</taxon>
        <taxon>Tracheophyta</taxon>
        <taxon>Spermatophyta</taxon>
        <taxon>Magnoliopsida</taxon>
        <taxon>eudicotyledons</taxon>
        <taxon>Gunneridae</taxon>
        <taxon>Pentapetalae</taxon>
        <taxon>rosids</taxon>
        <taxon>fabids</taxon>
        <taxon>Fabales</taxon>
        <taxon>Fabaceae</taxon>
        <taxon>Papilionoideae</taxon>
        <taxon>50 kb inversion clade</taxon>
        <taxon>NPAAA clade</taxon>
        <taxon>indigoferoid/millettioid clade</taxon>
        <taxon>Phaseoleae</taxon>
        <taxon>Mucuna</taxon>
    </lineage>
</organism>
<feature type="transmembrane region" description="Helical" evidence="11">
    <location>
        <begin position="394"/>
        <end position="411"/>
    </location>
</feature>
<dbReference type="Gene3D" id="1.50.10.150">
    <property type="entry name" value="Voltage-dependent anion channel"/>
    <property type="match status" value="1"/>
</dbReference>
<dbReference type="PANTHER" id="PTHR31269:SF2">
    <property type="entry name" value="S-TYPE ANION CHANNEL SLAH3"/>
    <property type="match status" value="1"/>
</dbReference>
<feature type="region of interest" description="Disordered" evidence="10">
    <location>
        <begin position="636"/>
        <end position="655"/>
    </location>
</feature>
<sequence length="655" mass="74095">MEKNINIEISEQGSPEVPSLIKYISSSEVAGFDTSDFQFPSPSAKVRLFFSTPPAKLSSFLWHGSETTSPGRQHDEPVVISHQRKYSISMPLSSEEVQLQPLETKTDGIQISSPQSGTATSNHPQQSKCYSQPMPKGHAPQEADMGVRTNNLPGIKAFKDKRFDSFKTWSGRLERQLSILRGKSPRETAQDGNNNNARSTDRPLPVDRYFDALEGPELETLRIITYFVFPPQQASEETVLPQDRQWPFLLRLPISSFGICLGVSSQAILWKALATSPSTQFLHISLKVNLILWFISVALVATVFSIYLLKIILYFEAVRREYYHPIRVNFFFAPWIALLFLALGVPPSVTKDLHHVLWYILMIPIFCLELKIYGQWMSGGQRRLSKVANPSNHLSIVGNFVGALLGASMGLKEGPIFFFAVGLAHYTVMFVTLYQRLPTNETLPKELHPVFFLFVAAPSVASMAWAKIQGSFDYGSRIAYFIAMFLYFSLVSCPDQLFQRIHVCCISCFFYIVHYIPLNFLTKILKFYRFSLAWWAYTFPMTGAAIATIRYSNQVTNAVTKTLCVILSLISTLTVIALLVSTILHAFVFRNLFPNDLAIAISNRKRRPQKKWLGLRYRSHDSKEIENYLKFVNSDKIDLEDSTPPPNGTEDSPST</sequence>
<evidence type="ECO:0000256" key="3">
    <source>
        <dbReference type="ARBA" id="ARBA00007808"/>
    </source>
</evidence>
<keyword evidence="7 11" id="KW-1133">Transmembrane helix</keyword>
<dbReference type="GO" id="GO:0008308">
    <property type="term" value="F:voltage-gated monoatomic anion channel activity"/>
    <property type="evidence" value="ECO:0007669"/>
    <property type="project" value="InterPro"/>
</dbReference>
<evidence type="ECO:0000256" key="5">
    <source>
        <dbReference type="ARBA" id="ARBA00022475"/>
    </source>
</evidence>
<comment type="similarity">
    <text evidence="3">Belongs to the SLAC1 S-type anion channel family.</text>
</comment>
<feature type="non-terminal residue" evidence="12">
    <location>
        <position position="655"/>
    </location>
</feature>
<dbReference type="GO" id="GO:0006873">
    <property type="term" value="P:intracellular monoatomic ion homeostasis"/>
    <property type="evidence" value="ECO:0007669"/>
    <property type="project" value="InterPro"/>
</dbReference>
<feature type="transmembrane region" description="Helical" evidence="11">
    <location>
        <begin position="248"/>
        <end position="270"/>
    </location>
</feature>
<dbReference type="GO" id="GO:0005886">
    <property type="term" value="C:plasma membrane"/>
    <property type="evidence" value="ECO:0007669"/>
    <property type="project" value="UniProtKB-SubCell"/>
</dbReference>
<keyword evidence="4" id="KW-0813">Transport</keyword>
<evidence type="ECO:0000256" key="8">
    <source>
        <dbReference type="ARBA" id="ARBA00023065"/>
    </source>
</evidence>
<evidence type="ECO:0000256" key="1">
    <source>
        <dbReference type="ARBA" id="ARBA00004127"/>
    </source>
</evidence>
<dbReference type="Proteomes" id="UP000257109">
    <property type="component" value="Unassembled WGS sequence"/>
</dbReference>
<feature type="transmembrane region" description="Helical" evidence="11">
    <location>
        <begin position="563"/>
        <end position="588"/>
    </location>
</feature>
<keyword evidence="13" id="KW-1185">Reference proteome</keyword>
<dbReference type="GO" id="GO:0012505">
    <property type="term" value="C:endomembrane system"/>
    <property type="evidence" value="ECO:0007669"/>
    <property type="project" value="UniProtKB-SubCell"/>
</dbReference>
<evidence type="ECO:0000256" key="9">
    <source>
        <dbReference type="ARBA" id="ARBA00023136"/>
    </source>
</evidence>
<feature type="transmembrane region" description="Helical" evidence="11">
    <location>
        <begin position="290"/>
        <end position="314"/>
    </location>
</feature>
<feature type="transmembrane region" description="Helical" evidence="11">
    <location>
        <begin position="532"/>
        <end position="551"/>
    </location>
</feature>
<evidence type="ECO:0000313" key="13">
    <source>
        <dbReference type="Proteomes" id="UP000257109"/>
    </source>
</evidence>
<evidence type="ECO:0000256" key="6">
    <source>
        <dbReference type="ARBA" id="ARBA00022692"/>
    </source>
</evidence>
<keyword evidence="6 11" id="KW-0812">Transmembrane</keyword>
<dbReference type="STRING" id="157652.A0A371F0M1"/>
<evidence type="ECO:0000256" key="11">
    <source>
        <dbReference type="SAM" id="Phobius"/>
    </source>
</evidence>
<feature type="transmembrane region" description="Helical" evidence="11">
    <location>
        <begin position="447"/>
        <end position="466"/>
    </location>
</feature>
<feature type="transmembrane region" description="Helical" evidence="11">
    <location>
        <begin position="356"/>
        <end position="373"/>
    </location>
</feature>
<feature type="transmembrane region" description="Helical" evidence="11">
    <location>
        <begin position="478"/>
        <end position="494"/>
    </location>
</feature>
<feature type="transmembrane region" description="Helical" evidence="11">
    <location>
        <begin position="501"/>
        <end position="520"/>
    </location>
</feature>
<feature type="compositionally biased region" description="Polar residues" evidence="10">
    <location>
        <begin position="108"/>
        <end position="130"/>
    </location>
</feature>
<comment type="caution">
    <text evidence="12">The sequence shown here is derived from an EMBL/GenBank/DDBJ whole genome shotgun (WGS) entry which is preliminary data.</text>
</comment>
<dbReference type="EMBL" id="QJKJ01011174">
    <property type="protein sequence ID" value="RDX71850.1"/>
    <property type="molecule type" value="Genomic_DNA"/>
</dbReference>
<evidence type="ECO:0000256" key="4">
    <source>
        <dbReference type="ARBA" id="ARBA00022448"/>
    </source>
</evidence>
<dbReference type="AlphaFoldDB" id="A0A371F0M1"/>
<feature type="transmembrane region" description="Helical" evidence="11">
    <location>
        <begin position="326"/>
        <end position="344"/>
    </location>
</feature>
<dbReference type="InterPro" id="IPR030183">
    <property type="entry name" value="SLAC/SLAH"/>
</dbReference>
<evidence type="ECO:0000256" key="7">
    <source>
        <dbReference type="ARBA" id="ARBA00022989"/>
    </source>
</evidence>
<accession>A0A371F0M1</accession>
<dbReference type="OrthoDB" id="1099at2759"/>
<feature type="region of interest" description="Disordered" evidence="10">
    <location>
        <begin position="177"/>
        <end position="203"/>
    </location>
</feature>
<evidence type="ECO:0000256" key="2">
    <source>
        <dbReference type="ARBA" id="ARBA00004236"/>
    </source>
</evidence>
<dbReference type="InterPro" id="IPR004695">
    <property type="entry name" value="SLAC1/Mae1/Ssu1/TehA"/>
</dbReference>
<name>A0A371F0M1_MUCPR</name>
<evidence type="ECO:0000256" key="10">
    <source>
        <dbReference type="SAM" id="MobiDB-lite"/>
    </source>
</evidence>
<keyword evidence="5" id="KW-1003">Cell membrane</keyword>
<feature type="transmembrane region" description="Helical" evidence="11">
    <location>
        <begin position="417"/>
        <end position="435"/>
    </location>
</feature>
<gene>
    <name evidence="12" type="primary">SLAH3</name>
    <name evidence="12" type="ORF">CR513_48744</name>
</gene>